<protein>
    <submittedName>
        <fullName evidence="2">Uncharacterized protein</fullName>
    </submittedName>
</protein>
<organism evidence="2">
    <name type="scientific">Sesamum radiatum</name>
    <name type="common">Black benniseed</name>
    <dbReference type="NCBI Taxonomy" id="300843"/>
    <lineage>
        <taxon>Eukaryota</taxon>
        <taxon>Viridiplantae</taxon>
        <taxon>Streptophyta</taxon>
        <taxon>Embryophyta</taxon>
        <taxon>Tracheophyta</taxon>
        <taxon>Spermatophyta</taxon>
        <taxon>Magnoliopsida</taxon>
        <taxon>eudicotyledons</taxon>
        <taxon>Gunneridae</taxon>
        <taxon>Pentapetalae</taxon>
        <taxon>asterids</taxon>
        <taxon>lamiids</taxon>
        <taxon>Lamiales</taxon>
        <taxon>Pedaliaceae</taxon>
        <taxon>Sesamum</taxon>
    </lineage>
</organism>
<reference evidence="2" key="2">
    <citation type="journal article" date="2024" name="Plant">
        <title>Genomic evolution and insights into agronomic trait innovations of Sesamum species.</title>
        <authorList>
            <person name="Miao H."/>
            <person name="Wang L."/>
            <person name="Qu L."/>
            <person name="Liu H."/>
            <person name="Sun Y."/>
            <person name="Le M."/>
            <person name="Wang Q."/>
            <person name="Wei S."/>
            <person name="Zheng Y."/>
            <person name="Lin W."/>
            <person name="Duan Y."/>
            <person name="Cao H."/>
            <person name="Xiong S."/>
            <person name="Wang X."/>
            <person name="Wei L."/>
            <person name="Li C."/>
            <person name="Ma Q."/>
            <person name="Ju M."/>
            <person name="Zhao R."/>
            <person name="Li G."/>
            <person name="Mu C."/>
            <person name="Tian Q."/>
            <person name="Mei H."/>
            <person name="Zhang T."/>
            <person name="Gao T."/>
            <person name="Zhang H."/>
        </authorList>
    </citation>
    <scope>NUCLEOTIDE SEQUENCE</scope>
    <source>
        <strain evidence="2">G02</strain>
    </source>
</reference>
<dbReference type="AlphaFoldDB" id="A0AAW2L1F5"/>
<name>A0AAW2L1F5_SESRA</name>
<sequence>MNKYDRTNRAAQNRLCKGQAEHYAALLQNRDTSGQNVSTPRHQMDDTSTPLSSDVWHATSCAWQLTSKNTTSASAG</sequence>
<evidence type="ECO:0000256" key="1">
    <source>
        <dbReference type="SAM" id="MobiDB-lite"/>
    </source>
</evidence>
<dbReference type="EMBL" id="JACGWJ010000026">
    <property type="protein sequence ID" value="KAL0313095.1"/>
    <property type="molecule type" value="Genomic_DNA"/>
</dbReference>
<evidence type="ECO:0000313" key="2">
    <source>
        <dbReference type="EMBL" id="KAL0313095.1"/>
    </source>
</evidence>
<comment type="caution">
    <text evidence="2">The sequence shown here is derived from an EMBL/GenBank/DDBJ whole genome shotgun (WGS) entry which is preliminary data.</text>
</comment>
<gene>
    <name evidence="2" type="ORF">Sradi_5708800</name>
</gene>
<feature type="region of interest" description="Disordered" evidence="1">
    <location>
        <begin position="29"/>
        <end position="51"/>
    </location>
</feature>
<accession>A0AAW2L1F5</accession>
<reference evidence="2" key="1">
    <citation type="submission" date="2020-06" db="EMBL/GenBank/DDBJ databases">
        <authorList>
            <person name="Li T."/>
            <person name="Hu X."/>
            <person name="Zhang T."/>
            <person name="Song X."/>
            <person name="Zhang H."/>
            <person name="Dai N."/>
            <person name="Sheng W."/>
            <person name="Hou X."/>
            <person name="Wei L."/>
        </authorList>
    </citation>
    <scope>NUCLEOTIDE SEQUENCE</scope>
    <source>
        <strain evidence="2">G02</strain>
        <tissue evidence="2">Leaf</tissue>
    </source>
</reference>
<proteinExistence type="predicted"/>